<gene>
    <name evidence="1" type="ORF">VFH_II242880</name>
</gene>
<reference evidence="1 2" key="1">
    <citation type="submission" date="2023-01" db="EMBL/GenBank/DDBJ databases">
        <authorList>
            <person name="Kreplak J."/>
        </authorList>
    </citation>
    <scope>NUCLEOTIDE SEQUENCE [LARGE SCALE GENOMIC DNA]</scope>
</reference>
<keyword evidence="2" id="KW-1185">Reference proteome</keyword>
<dbReference type="AlphaFoldDB" id="A0AAV0ZTG9"/>
<evidence type="ECO:0000313" key="2">
    <source>
        <dbReference type="Proteomes" id="UP001157006"/>
    </source>
</evidence>
<protein>
    <submittedName>
        <fullName evidence="1">Uncharacterized protein</fullName>
    </submittedName>
</protein>
<organism evidence="1 2">
    <name type="scientific">Vicia faba</name>
    <name type="common">Broad bean</name>
    <name type="synonym">Faba vulgaris</name>
    <dbReference type="NCBI Taxonomy" id="3906"/>
    <lineage>
        <taxon>Eukaryota</taxon>
        <taxon>Viridiplantae</taxon>
        <taxon>Streptophyta</taxon>
        <taxon>Embryophyta</taxon>
        <taxon>Tracheophyta</taxon>
        <taxon>Spermatophyta</taxon>
        <taxon>Magnoliopsida</taxon>
        <taxon>eudicotyledons</taxon>
        <taxon>Gunneridae</taxon>
        <taxon>Pentapetalae</taxon>
        <taxon>rosids</taxon>
        <taxon>fabids</taxon>
        <taxon>Fabales</taxon>
        <taxon>Fabaceae</taxon>
        <taxon>Papilionoideae</taxon>
        <taxon>50 kb inversion clade</taxon>
        <taxon>NPAAA clade</taxon>
        <taxon>Hologalegina</taxon>
        <taxon>IRL clade</taxon>
        <taxon>Fabeae</taxon>
        <taxon>Vicia</taxon>
    </lineage>
</organism>
<dbReference type="EMBL" id="OX451737">
    <property type="protein sequence ID" value="CAI8600833.1"/>
    <property type="molecule type" value="Genomic_DNA"/>
</dbReference>
<sequence length="114" mass="12811">MVEIDGCKGNGGMGFRGISDFNLSLLGKQFWRILQGESSLLSQVSRVNISQGVLFKRLKLDLLLAISYIWKSILESRDLVMSGTRCRICDGSQVHVWRDNWILDNSGFEVSSVN</sequence>
<proteinExistence type="predicted"/>
<name>A0AAV0ZTG9_VICFA</name>
<accession>A0AAV0ZTG9</accession>
<dbReference type="Proteomes" id="UP001157006">
    <property type="component" value="Chromosome 2"/>
</dbReference>
<evidence type="ECO:0000313" key="1">
    <source>
        <dbReference type="EMBL" id="CAI8600833.1"/>
    </source>
</evidence>